<dbReference type="AlphaFoldDB" id="A0A077AS83"/>
<dbReference type="HOGENOM" id="CLU_027480_3_0_5"/>
<dbReference type="eggNOG" id="COG1520">
    <property type="taxonomic scope" value="Bacteria"/>
</dbReference>
<protein>
    <recommendedName>
        <fullName evidence="1">Pyrrolo-quinoline quinone repeat domain-containing protein</fullName>
    </recommendedName>
</protein>
<dbReference type="InterPro" id="IPR002372">
    <property type="entry name" value="PQQ_rpt_dom"/>
</dbReference>
<dbReference type="SUPFAM" id="SSF50998">
    <property type="entry name" value="Quinoprotein alcohol dehydrogenase-like"/>
    <property type="match status" value="1"/>
</dbReference>
<dbReference type="PROSITE" id="PS51257">
    <property type="entry name" value="PROKAR_LIPOPROTEIN"/>
    <property type="match status" value="1"/>
</dbReference>
<dbReference type="Gene3D" id="2.130.10.10">
    <property type="entry name" value="YVTN repeat-like/Quinoprotein amine dehydrogenase"/>
    <property type="match status" value="1"/>
</dbReference>
<organism evidence="2 3">
    <name type="scientific">Candidatus Odyssella acanthamoebae</name>
    <dbReference type="NCBI Taxonomy" id="91604"/>
    <lineage>
        <taxon>Bacteria</taxon>
        <taxon>Pseudomonadati</taxon>
        <taxon>Pseudomonadota</taxon>
        <taxon>Alphaproteobacteria</taxon>
        <taxon>Holosporales</taxon>
        <taxon>Candidatus Paracaedibacteraceae</taxon>
        <taxon>Candidatus Odyssella</taxon>
    </lineage>
</organism>
<dbReference type="Pfam" id="PF13360">
    <property type="entry name" value="PQQ_2"/>
    <property type="match status" value="1"/>
</dbReference>
<sequence length="430" mass="45803">MNRNLLLLTSAVALTACDTFSSKDPLPGKRESIFVQEATVKQEAVGGKASLSLKNETRNKDWSVPGGTLDHSLDNLALNKDLKKLWSTSIGYGNSSHKRLISNVVVNNGIIFAMDTHGLVSAIKLQDGTVLWSANTSPQDTEADTLGGGVCVNASTVFVTTSFGDVMALEAKTGKELWKQSLQTPFRIAPTLHRDHVIAINVANEAYALDIKTGEVKWSHIGLPEATGLLGGGVPAIEGDKIIVPHSTGEIYALSASTGQPLWVEALNPATAFDPLSSISHIRARPVIYQGKVYAISHGGRMAAFDLNSGNRYWQKDVGGLRTPAIVGGYIFMISNDNDLVCLNTSNGQIVWAQPLKNPAGEEKINWAGPIMAGGKLILTNSTGKIVFINPVDGKELSAIDHGDNISLSPVIVDGKLLILSENGTLTVYG</sequence>
<dbReference type="STRING" id="91604.ID47_03655"/>
<dbReference type="KEGG" id="paca:ID47_03655"/>
<dbReference type="InterPro" id="IPR018391">
    <property type="entry name" value="PQQ_b-propeller_rpt"/>
</dbReference>
<dbReference type="OrthoDB" id="5290752at2"/>
<dbReference type="RefSeq" id="WP_038463895.1">
    <property type="nucleotide sequence ID" value="NZ_CP008941.1"/>
</dbReference>
<dbReference type="PANTHER" id="PTHR34512">
    <property type="entry name" value="CELL SURFACE PROTEIN"/>
    <property type="match status" value="1"/>
</dbReference>
<dbReference type="EMBL" id="CP008941">
    <property type="protein sequence ID" value="AIK96032.1"/>
    <property type="molecule type" value="Genomic_DNA"/>
</dbReference>
<dbReference type="PANTHER" id="PTHR34512:SF30">
    <property type="entry name" value="OUTER MEMBRANE PROTEIN ASSEMBLY FACTOR BAMB"/>
    <property type="match status" value="1"/>
</dbReference>
<proteinExistence type="predicted"/>
<keyword evidence="3" id="KW-1185">Reference proteome</keyword>
<accession>A0A077AS83</accession>
<feature type="domain" description="Pyrrolo-quinoline quinone repeat" evidence="1">
    <location>
        <begin position="117"/>
        <end position="354"/>
    </location>
</feature>
<name>A0A077AS83_9PROT</name>
<evidence type="ECO:0000313" key="3">
    <source>
        <dbReference type="Proteomes" id="UP000028926"/>
    </source>
</evidence>
<dbReference type="InterPro" id="IPR015943">
    <property type="entry name" value="WD40/YVTN_repeat-like_dom_sf"/>
</dbReference>
<gene>
    <name evidence="2" type="ORF">ID47_03655</name>
</gene>
<dbReference type="Proteomes" id="UP000028926">
    <property type="component" value="Chromosome"/>
</dbReference>
<evidence type="ECO:0000259" key="1">
    <source>
        <dbReference type="Pfam" id="PF13360"/>
    </source>
</evidence>
<reference evidence="2 3" key="1">
    <citation type="submission" date="2014-07" db="EMBL/GenBank/DDBJ databases">
        <title>Comparative genomic insights into amoeba endosymbionts belonging to the families of Holosporaceae and Candidatus Midichloriaceae within Rickettsiales.</title>
        <authorList>
            <person name="Wang Z."/>
            <person name="Wu M."/>
        </authorList>
    </citation>
    <scope>NUCLEOTIDE SEQUENCE [LARGE SCALE GENOMIC DNA]</scope>
    <source>
        <strain evidence="2">PRA3</strain>
    </source>
</reference>
<dbReference type="SMART" id="SM00564">
    <property type="entry name" value="PQQ"/>
    <property type="match status" value="7"/>
</dbReference>
<evidence type="ECO:0000313" key="2">
    <source>
        <dbReference type="EMBL" id="AIK96032.1"/>
    </source>
</evidence>
<dbReference type="InterPro" id="IPR011047">
    <property type="entry name" value="Quinoprotein_ADH-like_sf"/>
</dbReference>